<keyword evidence="5" id="KW-0675">Receptor</keyword>
<organism evidence="5 6">
    <name type="scientific">Antarcticibacterium flavum</name>
    <dbReference type="NCBI Taxonomy" id="2058175"/>
    <lineage>
        <taxon>Bacteria</taxon>
        <taxon>Pseudomonadati</taxon>
        <taxon>Bacteroidota</taxon>
        <taxon>Flavobacteriia</taxon>
        <taxon>Flavobacteriales</taxon>
        <taxon>Flavobacteriaceae</taxon>
        <taxon>Antarcticibacterium</taxon>
    </lineage>
</organism>
<gene>
    <name evidence="5" type="ORF">FHG64_10270</name>
</gene>
<dbReference type="RefSeq" id="WP_139066316.1">
    <property type="nucleotide sequence ID" value="NZ_CP040812.1"/>
</dbReference>
<accession>A0A5B7X4S3</accession>
<sequence>MKRKGFLLLTWFLGLFHMAAQETIITGKVIDAVTYEPLADVEISILGSTLTITTGESGEFQIAGEDIPVGNQTFIFNKTRYHVLRMPVNIEKDKMKNLDIIALEIDMFRDQMLLGVVSLGESELNDGEGSVDNVAGLLQASRDVFLNAAAFDFSQTFFRPRGLDSEHGKIFINGVEMNKLFNGRPQWSNWGGLNDVQRNQVFSMGLVPAEVGFGGLAGSTNIVMRASKYQGGGRISYAAANRSYTGRLMATYNSGETPAGWSYSFSMSRRFAQEAYVEGTLYDANAFFFAVEKKIGLRHSLNFTTFYTPNIRGRSSANTQEVIDLRGRRYNSFWGYQNGELRNSRVREIKEPVLMLNHYWQISGKTQLNSNLSFQFGKTGNSRIDFGGTRLVVGPEGQESYIGGGRNPDPAYYQKLPSYFFRNINNPNYEAAYRSRQEFTQNGQLDWESLYTANELFLGSGGNAVYVIAEDRTDDQQFTANTILDHKFNSSWSLSSKLRYTRLFSENYAQLKDLLGGTGYLDIDFFAEGDQTSSLGDRAQSDLDNRNRIARQGDRYKYNFELHAEVFEAYSQVQFKHKQADIYLAAEGTQTRYQRNGLYRAGSYPENSLGRSALQVFNNFGIKFGGNYRITGRHLINFNSGYLTRAPTLRNTFSNSRQNNNVVRDIKSKEILSLDLGYIYRSPQFRSRLTGYFTEFKDATEISFFYADGLSGLGRTSTTAFVQEVLQGIGKRHLGVELGLDYQVTSTIKLKAAVAVGQYTYSNNPRLYLTSDSFAETVDYGESMLRNYRIAGGPQRAAQIGFEYRDPGFWWFGSTVNFFSHAFADIAPLTRTSNFLTDADGLPLLNYDSNTARDLLRQEQFDNYILVNAVGGKSWRVKSSYIGFFISLNNIFDVLYKTGGFEQSRNANYRTLKEDREREQPVFGNKYWYGTGASYYANAYIRF</sequence>
<keyword evidence="4" id="KW-0732">Signal</keyword>
<dbReference type="Proteomes" id="UP000309016">
    <property type="component" value="Chromosome"/>
</dbReference>
<keyword evidence="3" id="KW-0998">Cell outer membrane</keyword>
<keyword evidence="6" id="KW-1185">Reference proteome</keyword>
<evidence type="ECO:0000256" key="3">
    <source>
        <dbReference type="ARBA" id="ARBA00023237"/>
    </source>
</evidence>
<dbReference type="EMBL" id="CP040812">
    <property type="protein sequence ID" value="QCY69751.1"/>
    <property type="molecule type" value="Genomic_DNA"/>
</dbReference>
<dbReference type="Gene3D" id="2.60.40.1120">
    <property type="entry name" value="Carboxypeptidase-like, regulatory domain"/>
    <property type="match status" value="1"/>
</dbReference>
<dbReference type="OrthoDB" id="1453181at2"/>
<dbReference type="AlphaFoldDB" id="A0A5B7X4S3"/>
<dbReference type="Gene3D" id="2.40.170.20">
    <property type="entry name" value="TonB-dependent receptor, beta-barrel domain"/>
    <property type="match status" value="1"/>
</dbReference>
<keyword evidence="2" id="KW-0472">Membrane</keyword>
<name>A0A5B7X4S3_9FLAO</name>
<proteinExistence type="predicted"/>
<dbReference type="KEGG" id="afla:FHG64_10270"/>
<reference evidence="5 6" key="1">
    <citation type="submission" date="2019-06" db="EMBL/GenBank/DDBJ databases">
        <title>Complete genome sequence of Antarcticibacterium flavum KCTC 52984T from an Antarctic marine sediment.</title>
        <authorList>
            <person name="Lee Y.M."/>
            <person name="Shin S.C."/>
        </authorList>
    </citation>
    <scope>NUCLEOTIDE SEQUENCE [LARGE SCALE GENOMIC DNA]</scope>
    <source>
        <strain evidence="5 6">KCTC 52984</strain>
    </source>
</reference>
<dbReference type="SUPFAM" id="SSF56935">
    <property type="entry name" value="Porins"/>
    <property type="match status" value="1"/>
</dbReference>
<evidence type="ECO:0000313" key="5">
    <source>
        <dbReference type="EMBL" id="QCY69751.1"/>
    </source>
</evidence>
<dbReference type="SUPFAM" id="SSF49464">
    <property type="entry name" value="Carboxypeptidase regulatory domain-like"/>
    <property type="match status" value="1"/>
</dbReference>
<dbReference type="InterPro" id="IPR008969">
    <property type="entry name" value="CarboxyPept-like_regulatory"/>
</dbReference>
<dbReference type="InterPro" id="IPR036942">
    <property type="entry name" value="Beta-barrel_TonB_sf"/>
</dbReference>
<protein>
    <submittedName>
        <fullName evidence="5">TonB-dependent receptor</fullName>
    </submittedName>
</protein>
<feature type="chain" id="PRO_5022969452" evidence="4">
    <location>
        <begin position="20"/>
        <end position="943"/>
    </location>
</feature>
<dbReference type="GO" id="GO:0009279">
    <property type="term" value="C:cell outer membrane"/>
    <property type="evidence" value="ECO:0007669"/>
    <property type="project" value="UniProtKB-SubCell"/>
</dbReference>
<evidence type="ECO:0000256" key="1">
    <source>
        <dbReference type="ARBA" id="ARBA00004442"/>
    </source>
</evidence>
<feature type="signal peptide" evidence="4">
    <location>
        <begin position="1"/>
        <end position="19"/>
    </location>
</feature>
<evidence type="ECO:0000256" key="2">
    <source>
        <dbReference type="ARBA" id="ARBA00023136"/>
    </source>
</evidence>
<evidence type="ECO:0000256" key="4">
    <source>
        <dbReference type="SAM" id="SignalP"/>
    </source>
</evidence>
<evidence type="ECO:0000313" key="6">
    <source>
        <dbReference type="Proteomes" id="UP000309016"/>
    </source>
</evidence>
<comment type="subcellular location">
    <subcellularLocation>
        <location evidence="1">Cell outer membrane</location>
    </subcellularLocation>
</comment>
<dbReference type="Pfam" id="PF13715">
    <property type="entry name" value="CarbopepD_reg_2"/>
    <property type="match status" value="1"/>
</dbReference>